<dbReference type="InterPro" id="IPR042002">
    <property type="entry name" value="Sortase_C"/>
</dbReference>
<organism evidence="2 3">
    <name type="scientific">Corynebacterium diphtheriae</name>
    <dbReference type="NCBI Taxonomy" id="1717"/>
    <lineage>
        <taxon>Bacteria</taxon>
        <taxon>Bacillati</taxon>
        <taxon>Actinomycetota</taxon>
        <taxon>Actinomycetes</taxon>
        <taxon>Mycobacteriales</taxon>
        <taxon>Corynebacteriaceae</taxon>
        <taxon>Corynebacterium</taxon>
    </lineage>
</organism>
<dbReference type="InterPro" id="IPR005754">
    <property type="entry name" value="Sortase"/>
</dbReference>
<evidence type="ECO:0000313" key="2">
    <source>
        <dbReference type="EMBL" id="CAB0583978.1"/>
    </source>
</evidence>
<dbReference type="NCBIfam" id="TIGR01076">
    <property type="entry name" value="sortase_fam"/>
    <property type="match status" value="1"/>
</dbReference>
<reference evidence="2 3" key="1">
    <citation type="submission" date="2020-02" db="EMBL/GenBank/DDBJ databases">
        <authorList>
            <person name="Brisse S."/>
        </authorList>
    </citation>
    <scope>NUCLEOTIDE SEQUENCE [LARGE SCALE GENOMIC DNA]</scope>
    <source>
        <strain evidence="2">CIP107547</strain>
    </source>
</reference>
<dbReference type="Proteomes" id="UP000480222">
    <property type="component" value="Unassembled WGS sequence"/>
</dbReference>
<dbReference type="NCBIfam" id="NF033745">
    <property type="entry name" value="class_C_sortase"/>
    <property type="match status" value="1"/>
</dbReference>
<evidence type="ECO:0000256" key="1">
    <source>
        <dbReference type="ARBA" id="ARBA00022801"/>
    </source>
</evidence>
<protein>
    <submittedName>
        <fullName evidence="2">Class C sortase</fullName>
    </submittedName>
</protein>
<sequence length="313" mass="34236">MVRDPQEEASQRKRWAFSGLALFVCLTALAGLLVGLYPSAASWMSARDQAKLIDRYDARIDNATPISAHELIQLAHRYNERLTSGASIDAYSHVPRGTGAESEEGLSYWDQLRVDGSEVMARLRIPTIDVDLPIYHGTSDETLLQGAGHLAGTSLPVGGLNTHSVITAHRGLASAAMFTNLDKVKDGDRFTIEVFDEVLTYEVRETKVVSPEDTESLGVQDGRDLVTLVTCTPLGVNTHRILVTAERVTPTPQSDIDAARAAAHVGFPWWAVILGLGIAVLALFFWRSGYMGTAQPRGRHTRAEDHEEDMDAE</sequence>
<name>A0A811G0K8_CORDP</name>
<dbReference type="SUPFAM" id="SSF63817">
    <property type="entry name" value="Sortase"/>
    <property type="match status" value="1"/>
</dbReference>
<dbReference type="InterPro" id="IPR023365">
    <property type="entry name" value="Sortase_dom-sf"/>
</dbReference>
<dbReference type="EMBL" id="CADDAV010000005">
    <property type="protein sequence ID" value="CAB0583978.1"/>
    <property type="molecule type" value="Genomic_DNA"/>
</dbReference>
<keyword evidence="1" id="KW-0378">Hydrolase</keyword>
<dbReference type="Gene3D" id="2.40.260.10">
    <property type="entry name" value="Sortase"/>
    <property type="match status" value="1"/>
</dbReference>
<comment type="caution">
    <text evidence="2">The sequence shown here is derived from an EMBL/GenBank/DDBJ whole genome shotgun (WGS) entry which is preliminary data.</text>
</comment>
<dbReference type="GO" id="GO:0016787">
    <property type="term" value="F:hydrolase activity"/>
    <property type="evidence" value="ECO:0007669"/>
    <property type="project" value="UniProtKB-KW"/>
</dbReference>
<gene>
    <name evidence="2" type="ORF">CIP107547_00389</name>
</gene>
<proteinExistence type="predicted"/>
<dbReference type="RefSeq" id="WP_014302796.1">
    <property type="nucleotide sequence ID" value="NZ_CAJDYE010000020.1"/>
</dbReference>
<dbReference type="CDD" id="cd05827">
    <property type="entry name" value="Sortase_C"/>
    <property type="match status" value="1"/>
</dbReference>
<accession>A0A811G0K8</accession>
<evidence type="ECO:0000313" key="3">
    <source>
        <dbReference type="Proteomes" id="UP000480222"/>
    </source>
</evidence>
<dbReference type="Pfam" id="PF04203">
    <property type="entry name" value="Sortase"/>
    <property type="match status" value="1"/>
</dbReference>
<dbReference type="AlphaFoldDB" id="A0A811G0K8"/>